<dbReference type="EMBL" id="JAVIIS010000028">
    <property type="protein sequence ID" value="MDX8441741.1"/>
    <property type="molecule type" value="Genomic_DNA"/>
</dbReference>
<dbReference type="RefSeq" id="WP_320215704.1">
    <property type="nucleotide sequence ID" value="NZ_JAVIIS010000028.1"/>
</dbReference>
<evidence type="ECO:0000313" key="1">
    <source>
        <dbReference type="EMBL" id="MDX8441741.1"/>
    </source>
</evidence>
<proteinExistence type="predicted"/>
<sequence>MAGFLLLWLWPPEQFPEKCKAVRLGDFAVAFRPEFASKQKDRAVRRFCENGEPPKCMSPRSVQRFWDNDMHQNKRLKRVA</sequence>
<comment type="caution">
    <text evidence="1">The sequence shown here is derived from an EMBL/GenBank/DDBJ whole genome shotgun (WGS) entry which is preliminary data.</text>
</comment>
<name>A0ABU4X1Y3_9HYPH</name>
<dbReference type="Proteomes" id="UP001272097">
    <property type="component" value="Unassembled WGS sequence"/>
</dbReference>
<evidence type="ECO:0000313" key="2">
    <source>
        <dbReference type="Proteomes" id="UP001272097"/>
    </source>
</evidence>
<keyword evidence="2" id="KW-1185">Reference proteome</keyword>
<gene>
    <name evidence="1" type="ORF">RFM51_19320</name>
</gene>
<organism evidence="1 2">
    <name type="scientific">Mesorhizobium australafricanum</name>
    <dbReference type="NCBI Taxonomy" id="3072311"/>
    <lineage>
        <taxon>Bacteria</taxon>
        <taxon>Pseudomonadati</taxon>
        <taxon>Pseudomonadota</taxon>
        <taxon>Alphaproteobacteria</taxon>
        <taxon>Hyphomicrobiales</taxon>
        <taxon>Phyllobacteriaceae</taxon>
        <taxon>Mesorhizobium</taxon>
    </lineage>
</organism>
<accession>A0ABU4X1Y3</accession>
<protein>
    <submittedName>
        <fullName evidence="1">Uncharacterized protein</fullName>
    </submittedName>
</protein>
<reference evidence="1 2" key="1">
    <citation type="submission" date="2023-08" db="EMBL/GenBank/DDBJ databases">
        <title>Implementing the SeqCode for naming new Mesorhizobium species isolated from Vachellia karroo root nodules.</title>
        <authorList>
            <person name="Van Lill M."/>
        </authorList>
    </citation>
    <scope>NUCLEOTIDE SEQUENCE [LARGE SCALE GENOMIC DNA]</scope>
    <source>
        <strain evidence="1 2">VK3E</strain>
    </source>
</reference>